<feature type="domain" description="HTH tetR-type" evidence="5">
    <location>
        <begin position="12"/>
        <end position="72"/>
    </location>
</feature>
<dbReference type="SUPFAM" id="SSF46689">
    <property type="entry name" value="Homeodomain-like"/>
    <property type="match status" value="1"/>
</dbReference>
<dbReference type="InterPro" id="IPR036271">
    <property type="entry name" value="Tet_transcr_reg_TetR-rel_C_sf"/>
</dbReference>
<dbReference type="Gene3D" id="1.10.357.10">
    <property type="entry name" value="Tetracycline Repressor, domain 2"/>
    <property type="match status" value="1"/>
</dbReference>
<evidence type="ECO:0000256" key="4">
    <source>
        <dbReference type="PROSITE-ProRule" id="PRU00335"/>
    </source>
</evidence>
<sequence>MTTARGRYAKGEQRRAQILATALEVFTEGGFHGSSTREIARRVGVTEPTLFHYFGSKQALLAAVLAARDERTPGPAGDLGRLLETVRDNATEPDLVRLFAVTSAEATDPGHAAHDWFTARYARLRSELAAGIAERAAAPERAGAELTPDRVARLLVAAADGLQIQWLLDRGPAGAAGIDMADDLRALARALLDR</sequence>
<gene>
    <name evidence="6" type="ORF">GCM10009613_16510</name>
</gene>
<proteinExistence type="predicted"/>
<dbReference type="EMBL" id="BAAAJK010000006">
    <property type="protein sequence ID" value="GAA1384924.1"/>
    <property type="molecule type" value="Genomic_DNA"/>
</dbReference>
<dbReference type="RefSeq" id="WP_344020061.1">
    <property type="nucleotide sequence ID" value="NZ_BAAAJK010000006.1"/>
</dbReference>
<organism evidence="6 7">
    <name type="scientific">Pseudonocardia kongjuensis</name>
    <dbReference type="NCBI Taxonomy" id="102227"/>
    <lineage>
        <taxon>Bacteria</taxon>
        <taxon>Bacillati</taxon>
        <taxon>Actinomycetota</taxon>
        <taxon>Actinomycetes</taxon>
        <taxon>Pseudonocardiales</taxon>
        <taxon>Pseudonocardiaceae</taxon>
        <taxon>Pseudonocardia</taxon>
    </lineage>
</organism>
<evidence type="ECO:0000256" key="1">
    <source>
        <dbReference type="ARBA" id="ARBA00023015"/>
    </source>
</evidence>
<evidence type="ECO:0000256" key="3">
    <source>
        <dbReference type="ARBA" id="ARBA00023163"/>
    </source>
</evidence>
<evidence type="ECO:0000256" key="2">
    <source>
        <dbReference type="ARBA" id="ARBA00023125"/>
    </source>
</evidence>
<name>A0ABN1XPG7_9PSEU</name>
<dbReference type="InterPro" id="IPR050109">
    <property type="entry name" value="HTH-type_TetR-like_transc_reg"/>
</dbReference>
<dbReference type="InterPro" id="IPR023772">
    <property type="entry name" value="DNA-bd_HTH_TetR-type_CS"/>
</dbReference>
<keyword evidence="7" id="KW-1185">Reference proteome</keyword>
<keyword evidence="2 4" id="KW-0238">DNA-binding</keyword>
<evidence type="ECO:0000313" key="6">
    <source>
        <dbReference type="EMBL" id="GAA1384924.1"/>
    </source>
</evidence>
<accession>A0ABN1XPG7</accession>
<reference evidence="6 7" key="1">
    <citation type="journal article" date="2019" name="Int. J. Syst. Evol. Microbiol.">
        <title>The Global Catalogue of Microorganisms (GCM) 10K type strain sequencing project: providing services to taxonomists for standard genome sequencing and annotation.</title>
        <authorList>
            <consortium name="The Broad Institute Genomics Platform"/>
            <consortium name="The Broad Institute Genome Sequencing Center for Infectious Disease"/>
            <person name="Wu L."/>
            <person name="Ma J."/>
        </authorList>
    </citation>
    <scope>NUCLEOTIDE SEQUENCE [LARGE SCALE GENOMIC DNA]</scope>
    <source>
        <strain evidence="6 7">JCM 11896</strain>
    </source>
</reference>
<dbReference type="SUPFAM" id="SSF48498">
    <property type="entry name" value="Tetracyclin repressor-like, C-terminal domain"/>
    <property type="match status" value="1"/>
</dbReference>
<evidence type="ECO:0000259" key="5">
    <source>
        <dbReference type="PROSITE" id="PS50977"/>
    </source>
</evidence>
<feature type="DNA-binding region" description="H-T-H motif" evidence="4">
    <location>
        <begin position="35"/>
        <end position="54"/>
    </location>
</feature>
<dbReference type="Proteomes" id="UP001501414">
    <property type="component" value="Unassembled WGS sequence"/>
</dbReference>
<dbReference type="PANTHER" id="PTHR30055:SF234">
    <property type="entry name" value="HTH-TYPE TRANSCRIPTIONAL REGULATOR BETI"/>
    <property type="match status" value="1"/>
</dbReference>
<keyword evidence="3" id="KW-0804">Transcription</keyword>
<dbReference type="PROSITE" id="PS50977">
    <property type="entry name" value="HTH_TETR_2"/>
    <property type="match status" value="1"/>
</dbReference>
<dbReference type="Pfam" id="PF00440">
    <property type="entry name" value="TetR_N"/>
    <property type="match status" value="1"/>
</dbReference>
<dbReference type="PANTHER" id="PTHR30055">
    <property type="entry name" value="HTH-TYPE TRANSCRIPTIONAL REGULATOR RUTR"/>
    <property type="match status" value="1"/>
</dbReference>
<dbReference type="InterPro" id="IPR001647">
    <property type="entry name" value="HTH_TetR"/>
</dbReference>
<keyword evidence="1" id="KW-0805">Transcription regulation</keyword>
<evidence type="ECO:0000313" key="7">
    <source>
        <dbReference type="Proteomes" id="UP001501414"/>
    </source>
</evidence>
<dbReference type="PROSITE" id="PS01081">
    <property type="entry name" value="HTH_TETR_1"/>
    <property type="match status" value="1"/>
</dbReference>
<dbReference type="PRINTS" id="PR00455">
    <property type="entry name" value="HTHTETR"/>
</dbReference>
<comment type="caution">
    <text evidence="6">The sequence shown here is derived from an EMBL/GenBank/DDBJ whole genome shotgun (WGS) entry which is preliminary data.</text>
</comment>
<protein>
    <submittedName>
        <fullName evidence="6">TetR/AcrR family transcriptional regulator</fullName>
    </submittedName>
</protein>
<dbReference type="InterPro" id="IPR009057">
    <property type="entry name" value="Homeodomain-like_sf"/>
</dbReference>